<dbReference type="KEGG" id="pcw:110216459"/>
<dbReference type="AlphaFoldDB" id="A0A6P5L7Q9"/>
<feature type="compositionally biased region" description="Basic and acidic residues" evidence="1">
    <location>
        <begin position="18"/>
        <end position="27"/>
    </location>
</feature>
<keyword evidence="2" id="KW-1185">Reference proteome</keyword>
<dbReference type="Pfam" id="PF15319">
    <property type="entry name" value="RHINO"/>
    <property type="match status" value="1"/>
</dbReference>
<gene>
    <name evidence="3" type="primary">LOC110216459</name>
</gene>
<dbReference type="InterPro" id="IPR029293">
    <property type="entry name" value="RHNO1"/>
</dbReference>
<dbReference type="PANTHER" id="PTHR35541:SF1">
    <property type="entry name" value="RAD9, HUS1, RAD1-INTERACTING NUCLEAR ORPHAN PROTEIN 1"/>
    <property type="match status" value="1"/>
</dbReference>
<dbReference type="GeneID" id="110216459"/>
<proteinExistence type="predicted"/>
<dbReference type="InParanoid" id="A0A6P5L7Q9"/>
<evidence type="ECO:0000313" key="2">
    <source>
        <dbReference type="Proteomes" id="UP000515140"/>
    </source>
</evidence>
<evidence type="ECO:0000256" key="1">
    <source>
        <dbReference type="SAM" id="MobiDB-lite"/>
    </source>
</evidence>
<dbReference type="GO" id="GO:0000077">
    <property type="term" value="P:DNA damage checkpoint signaling"/>
    <property type="evidence" value="ECO:0007669"/>
    <property type="project" value="InterPro"/>
</dbReference>
<dbReference type="Proteomes" id="UP000515140">
    <property type="component" value="Unplaced"/>
</dbReference>
<dbReference type="GO" id="GO:0005694">
    <property type="term" value="C:chromosome"/>
    <property type="evidence" value="ECO:0007669"/>
    <property type="project" value="TreeGrafter"/>
</dbReference>
<feature type="compositionally biased region" description="Basic residues" evidence="1">
    <location>
        <begin position="92"/>
        <end position="102"/>
    </location>
</feature>
<feature type="region of interest" description="Disordered" evidence="1">
    <location>
        <begin position="1"/>
        <end position="213"/>
    </location>
</feature>
<dbReference type="GO" id="GO:0000725">
    <property type="term" value="P:recombinational repair"/>
    <property type="evidence" value="ECO:0007669"/>
    <property type="project" value="TreeGrafter"/>
</dbReference>
<organism evidence="2 3">
    <name type="scientific">Phascolarctos cinereus</name>
    <name type="common">Koala</name>
    <dbReference type="NCBI Taxonomy" id="38626"/>
    <lineage>
        <taxon>Eukaryota</taxon>
        <taxon>Metazoa</taxon>
        <taxon>Chordata</taxon>
        <taxon>Craniata</taxon>
        <taxon>Vertebrata</taxon>
        <taxon>Euteleostomi</taxon>
        <taxon>Mammalia</taxon>
        <taxon>Metatheria</taxon>
        <taxon>Diprotodontia</taxon>
        <taxon>Phascolarctidae</taxon>
        <taxon>Phascolarctos</taxon>
    </lineage>
</organism>
<dbReference type="GO" id="GO:0071479">
    <property type="term" value="P:cellular response to ionizing radiation"/>
    <property type="evidence" value="ECO:0007669"/>
    <property type="project" value="InterPro"/>
</dbReference>
<dbReference type="RefSeq" id="XP_020853942.1">
    <property type="nucleotide sequence ID" value="XM_020998283.1"/>
</dbReference>
<reference evidence="3" key="1">
    <citation type="submission" date="2025-08" db="UniProtKB">
        <authorList>
            <consortium name="RefSeq"/>
        </authorList>
    </citation>
    <scope>IDENTIFICATION</scope>
    <source>
        <tissue evidence="3">Spleen</tissue>
    </source>
</reference>
<feature type="compositionally biased region" description="Basic residues" evidence="1">
    <location>
        <begin position="1"/>
        <end position="14"/>
    </location>
</feature>
<dbReference type="PANTHER" id="PTHR35541">
    <property type="entry name" value="RAD9, HUS1, RAD1-INTERACTING NUCLEAR ORPHAN PROTEIN 1"/>
    <property type="match status" value="1"/>
</dbReference>
<protein>
    <submittedName>
        <fullName evidence="3">RAD9, HUS1, RAD1-interacting nuclear orphan protein 1-like</fullName>
    </submittedName>
</protein>
<evidence type="ECO:0000313" key="3">
    <source>
        <dbReference type="RefSeq" id="XP_020853942.1"/>
    </source>
</evidence>
<feature type="compositionally biased region" description="Basic residues" evidence="1">
    <location>
        <begin position="71"/>
        <end position="85"/>
    </location>
</feature>
<accession>A0A6P5L7Q9</accession>
<sequence length="281" mass="31310">MPRKKKSNGPRRKAQLSFRERPLEGPKHGGGSPRPCPAPSRLAPLRPADREPRPAWVSPQFKKPLGSWLPVRRKRPPPPPHRRLPFRFGGPARRRRSLRRARSCWFPPLTFKSLRPGLGTGPGPKPSSRAAAAQQENPDLEGPEEARRPPTLSARPRSCAPRRPKPSDLETRGLPSTLGDAAATPREQGRGRCPLHLARPQTPPPGSPPLVVDTPEEKYGLKVTWRRRYYLVTYLRKRGKLSLSQIFVSKSEALNPWIGPPLPCPQLGSAAEQRCKALCQP</sequence>
<name>A0A6P5L7Q9_PHACI</name>
<dbReference type="GO" id="GO:0005634">
    <property type="term" value="C:nucleus"/>
    <property type="evidence" value="ECO:0007669"/>
    <property type="project" value="InterPro"/>
</dbReference>